<evidence type="ECO:0000256" key="2">
    <source>
        <dbReference type="ARBA" id="ARBA00022840"/>
    </source>
</evidence>
<dbReference type="InterPro" id="IPR025158">
    <property type="entry name" value="Mg_chelat-rel_C"/>
</dbReference>
<dbReference type="InterPro" id="IPR004482">
    <property type="entry name" value="Mg_chelat-rel"/>
</dbReference>
<keyword evidence="2" id="KW-0067">ATP-binding</keyword>
<dbReference type="HOGENOM" id="CLU_026145_1_1_0"/>
<gene>
    <name evidence="5" type="ordered locus">PERMA_0380</name>
</gene>
<evidence type="ECO:0000259" key="3">
    <source>
        <dbReference type="Pfam" id="PF01078"/>
    </source>
</evidence>
<dbReference type="GO" id="GO:0003677">
    <property type="term" value="F:DNA binding"/>
    <property type="evidence" value="ECO:0007669"/>
    <property type="project" value="InterPro"/>
</dbReference>
<keyword evidence="6" id="KW-1185">Reference proteome</keyword>
<protein>
    <submittedName>
        <fullName evidence="5">Putative Mg chelatase family protein</fullName>
    </submittedName>
</protein>
<dbReference type="PaxDb" id="123214-PERMA_0380"/>
<dbReference type="OrthoDB" id="9813147at2"/>
<dbReference type="STRING" id="123214.PERMA_0380"/>
<feature type="domain" description="Mg chelatase-related protein C-terminal" evidence="4">
    <location>
        <begin position="403"/>
        <end position="499"/>
    </location>
</feature>
<evidence type="ECO:0000313" key="6">
    <source>
        <dbReference type="Proteomes" id="UP000001366"/>
    </source>
</evidence>
<dbReference type="PANTHER" id="PTHR32039">
    <property type="entry name" value="MAGNESIUM-CHELATASE SUBUNIT CHLI"/>
    <property type="match status" value="1"/>
</dbReference>
<evidence type="ECO:0000259" key="4">
    <source>
        <dbReference type="Pfam" id="PF13335"/>
    </source>
</evidence>
<dbReference type="InterPro" id="IPR014721">
    <property type="entry name" value="Ribsml_uS5_D2-typ_fold_subgr"/>
</dbReference>
<dbReference type="InterPro" id="IPR001208">
    <property type="entry name" value="MCM_dom"/>
</dbReference>
<name>C0QU07_PERMH</name>
<reference evidence="5 6" key="1">
    <citation type="journal article" date="2009" name="J. Bacteriol.">
        <title>Complete and draft genome sequences of six members of the Aquificales.</title>
        <authorList>
            <person name="Reysenbach A.L."/>
            <person name="Hamamura N."/>
            <person name="Podar M."/>
            <person name="Griffiths E."/>
            <person name="Ferreira S."/>
            <person name="Hochstein R."/>
            <person name="Heidelberg J."/>
            <person name="Johnson J."/>
            <person name="Mead D."/>
            <person name="Pohorille A."/>
            <person name="Sarmiento M."/>
            <person name="Schweighofer K."/>
            <person name="Seshadri R."/>
            <person name="Voytek M.A."/>
        </authorList>
    </citation>
    <scope>NUCLEOTIDE SEQUENCE [LARGE SCALE GENOMIC DNA]</scope>
    <source>
        <strain evidence="6">DSM 14350 / EX-H1</strain>
    </source>
</reference>
<dbReference type="Gene3D" id="3.40.50.300">
    <property type="entry name" value="P-loop containing nucleotide triphosphate hydrolases"/>
    <property type="match status" value="1"/>
</dbReference>
<proteinExistence type="predicted"/>
<feature type="domain" description="Magnesium chelatase ChlI-like catalytic" evidence="3">
    <location>
        <begin position="192"/>
        <end position="395"/>
    </location>
</feature>
<organism evidence="5 6">
    <name type="scientific">Persephonella marina (strain DSM 14350 / EX-H1)</name>
    <dbReference type="NCBI Taxonomy" id="123214"/>
    <lineage>
        <taxon>Bacteria</taxon>
        <taxon>Pseudomonadati</taxon>
        <taxon>Aquificota</taxon>
        <taxon>Aquificia</taxon>
        <taxon>Aquificales</taxon>
        <taxon>Hydrogenothermaceae</taxon>
        <taxon>Persephonella</taxon>
    </lineage>
</organism>
<dbReference type="InterPro" id="IPR027417">
    <property type="entry name" value="P-loop_NTPase"/>
</dbReference>
<accession>C0QU07</accession>
<dbReference type="RefSeq" id="WP_012675286.1">
    <property type="nucleotide sequence ID" value="NC_012440.1"/>
</dbReference>
<dbReference type="KEGG" id="pmx:PERMA_0380"/>
<dbReference type="eggNOG" id="COG0606">
    <property type="taxonomic scope" value="Bacteria"/>
</dbReference>
<dbReference type="PROSITE" id="PS00676">
    <property type="entry name" value="SIGMA54_INTERACT_2"/>
    <property type="match status" value="1"/>
</dbReference>
<dbReference type="PANTHER" id="PTHR32039:SF7">
    <property type="entry name" value="COMPETENCE PROTEIN COMM"/>
    <property type="match status" value="1"/>
</dbReference>
<dbReference type="InterPro" id="IPR000523">
    <property type="entry name" value="Mg_chelatse_chII-like_cat_dom"/>
</dbReference>
<dbReference type="GO" id="GO:0005524">
    <property type="term" value="F:ATP binding"/>
    <property type="evidence" value="ECO:0007669"/>
    <property type="project" value="UniProtKB-KW"/>
</dbReference>
<sequence length="506" mass="55435">MLSVVKSGGVIGVDGYSVHVEVNISQGLPQFITVGLPDAAVKESKERVKSAINNIGISFPLRKIVVNLAPADILKQGTLYDLPIAVGILTASGQISQKILKDFAFVGELALDGSLRKIKGTLPIVLKLKEDGIRNVILPEENGKEGALVEGVNIYGFGSLKEIVEFLNGDIKTEPVKVNREDIFSSHSVYPDFSEIKGQYTVKRALEIAAAGFHNILMIGSPGSGKSMMAKAFPSIMPPLTFQEAIETTKIHSVAGVLDDFVIRERPFVVAHHTTSDVAVVGGGNIPKPGLVSLAHNGTFFMDELPEFKRNVLESLRQPIEDKVVTVSRASGSYTFPAKFQLIAAANPCPCGYRNDPNRECKCSPRDIKRYMGKLSGPVVDRIDMICWVSSVDPEDLSKMSTGESSSVIRERVMKAVDIQRERFKETGINFNSEMSPSMLEKFVKLDSSAENALLTATKKYRFTARSYHRILKLSRTIADLEGSDIVMLKHIVEAVNFKLSEDIYS</sequence>
<dbReference type="Proteomes" id="UP000001366">
    <property type="component" value="Chromosome"/>
</dbReference>
<dbReference type="Gene3D" id="3.30.230.10">
    <property type="match status" value="1"/>
</dbReference>
<dbReference type="SUPFAM" id="SSF52540">
    <property type="entry name" value="P-loop containing nucleoside triphosphate hydrolases"/>
    <property type="match status" value="1"/>
</dbReference>
<dbReference type="InterPro" id="IPR020568">
    <property type="entry name" value="Ribosomal_Su5_D2-typ_SF"/>
</dbReference>
<dbReference type="InterPro" id="IPR025943">
    <property type="entry name" value="Sigma_54_int_dom_ATP-bd_2"/>
</dbReference>
<dbReference type="EMBL" id="CP001230">
    <property type="protein sequence ID" value="ACO03047.1"/>
    <property type="molecule type" value="Genomic_DNA"/>
</dbReference>
<dbReference type="Pfam" id="PF01078">
    <property type="entry name" value="Mg_chelatase"/>
    <property type="match status" value="1"/>
</dbReference>
<evidence type="ECO:0000256" key="1">
    <source>
        <dbReference type="ARBA" id="ARBA00022741"/>
    </source>
</evidence>
<evidence type="ECO:0000313" key="5">
    <source>
        <dbReference type="EMBL" id="ACO03047.1"/>
    </source>
</evidence>
<dbReference type="PRINTS" id="PR01657">
    <property type="entry name" value="MCMFAMILY"/>
</dbReference>
<dbReference type="Pfam" id="PF13541">
    <property type="entry name" value="ChlI"/>
    <property type="match status" value="1"/>
</dbReference>
<dbReference type="NCBIfam" id="TIGR00368">
    <property type="entry name" value="YifB family Mg chelatase-like AAA ATPase"/>
    <property type="match status" value="1"/>
</dbReference>
<keyword evidence="1" id="KW-0547">Nucleotide-binding</keyword>
<dbReference type="Pfam" id="PF13335">
    <property type="entry name" value="Mg_chelatase_C"/>
    <property type="match status" value="1"/>
</dbReference>
<dbReference type="AlphaFoldDB" id="C0QU07"/>
<dbReference type="InterPro" id="IPR045006">
    <property type="entry name" value="CHLI-like"/>
</dbReference>
<dbReference type="SUPFAM" id="SSF54211">
    <property type="entry name" value="Ribosomal protein S5 domain 2-like"/>
    <property type="match status" value="1"/>
</dbReference>